<dbReference type="PANTHER" id="PTHR11353">
    <property type="entry name" value="CHAPERONIN"/>
    <property type="match status" value="1"/>
</dbReference>
<dbReference type="SUPFAM" id="SSF48592">
    <property type="entry name" value="GroEL equatorial domain-like"/>
    <property type="match status" value="2"/>
</dbReference>
<evidence type="ECO:0000256" key="3">
    <source>
        <dbReference type="ARBA" id="ARBA00022490"/>
    </source>
</evidence>
<dbReference type="GO" id="GO:0051082">
    <property type="term" value="F:unfolded protein binding"/>
    <property type="evidence" value="ECO:0007669"/>
    <property type="project" value="InterPro"/>
</dbReference>
<evidence type="ECO:0000256" key="7">
    <source>
        <dbReference type="ARBA" id="ARBA00024086"/>
    </source>
</evidence>
<dbReference type="PRINTS" id="PR00304">
    <property type="entry name" value="TCOMPLEXTCP1"/>
</dbReference>
<evidence type="ECO:0000256" key="1">
    <source>
        <dbReference type="ARBA" id="ARBA00004496"/>
    </source>
</evidence>
<evidence type="ECO:0000256" key="9">
    <source>
        <dbReference type="RuleBase" id="RU004187"/>
    </source>
</evidence>
<dbReference type="Gene3D" id="3.30.260.10">
    <property type="entry name" value="TCP-1-like chaperonin intermediate domain"/>
    <property type="match status" value="2"/>
</dbReference>
<evidence type="ECO:0000313" key="10">
    <source>
        <dbReference type="EMBL" id="KRZ48169.1"/>
    </source>
</evidence>
<dbReference type="Proteomes" id="UP000054721">
    <property type="component" value="Unassembled WGS sequence"/>
</dbReference>
<keyword evidence="4 9" id="KW-0547">Nucleotide-binding</keyword>
<keyword evidence="6 9" id="KW-0143">Chaperone</keyword>
<dbReference type="InterPro" id="IPR027413">
    <property type="entry name" value="GROEL-like_equatorial_sf"/>
</dbReference>
<dbReference type="STRING" id="6335.A0A0V1KLD9"/>
<dbReference type="Gene3D" id="3.50.7.10">
    <property type="entry name" value="GroEL"/>
    <property type="match status" value="2"/>
</dbReference>
<gene>
    <name evidence="10" type="primary">Cct5</name>
    <name evidence="10" type="ORF">T02_1047</name>
</gene>
<keyword evidence="11" id="KW-1185">Reference proteome</keyword>
<dbReference type="SUPFAM" id="SSF52029">
    <property type="entry name" value="GroEL apical domain-like"/>
    <property type="match status" value="2"/>
</dbReference>
<dbReference type="InterPro" id="IPR002194">
    <property type="entry name" value="Chaperonin_TCP-1_CS"/>
</dbReference>
<evidence type="ECO:0000256" key="8">
    <source>
        <dbReference type="ARBA" id="ARBA00033325"/>
    </source>
</evidence>
<dbReference type="InterPro" id="IPR012718">
    <property type="entry name" value="Chap_CCT_epsi"/>
</dbReference>
<dbReference type="SUPFAM" id="SSF54849">
    <property type="entry name" value="GroEL-intermediate domain like"/>
    <property type="match status" value="2"/>
</dbReference>
<dbReference type="Gene3D" id="1.10.560.10">
    <property type="entry name" value="GroEL-like equatorial domain"/>
    <property type="match status" value="2"/>
</dbReference>
<evidence type="ECO:0000256" key="6">
    <source>
        <dbReference type="ARBA" id="ARBA00023186"/>
    </source>
</evidence>
<dbReference type="InterPro" id="IPR054827">
    <property type="entry name" value="thermosome_alpha"/>
</dbReference>
<evidence type="ECO:0000256" key="2">
    <source>
        <dbReference type="ARBA" id="ARBA00008020"/>
    </source>
</evidence>
<dbReference type="Pfam" id="PF00118">
    <property type="entry name" value="Cpn60_TCP1"/>
    <property type="match status" value="2"/>
</dbReference>
<sequence length="1166" mass="127870">MNDKTSNNITESSHITVSIEVEPDDQIVRSLLSLRPEVNSIIVSKAEFLQNMAKSIATANNLQIMFDEFGHPFFLFKDQAKKKRLVGIEAIKFHPKGFFNNSRGVNQSHILAARAVASILRSSIGPCGMDKILVSPDGDLTATNDGATILEKMDVGHPIAKLMVELSKSQDEETGDGTTGVVVLSGALLQQAEFLLERGIHPVKIADGFDQASQIVCRHLDSISEKYPAVSDNKELLIQTAMTTLNSKIASRCVRQLAEIAVDAVLSVANFETKDVNFEMIKIVTKPGGSLEDSMLVKGVIIDKDFSHDQMKREVKDAKIAILTCPFEPPKPKTKAKFEISTVEDYQKLFEYEQATFVEMINEVKKCGANLVCCQWGFDDEANHLLMMHGLNAVRWVGGSEIELVAIATNGRIVPRFSELTPEKLGRAGIVRSLKFGTTDASMLAVENCPDRRVVTILLRGATELIVDEVKRSLHDALCVVRNLIKDDRIVYGGGSAEISCALKLCSEAEKAEGLEQYSFRAFSQALEDIPLALAENAGLLPMQTLADLKAVHVRENKPHFGVPSLANSVGDMKAEKVFETLIGKKQQVMLATQVALQNMAKSIATANNLQIMFDEFGHPFFLFKDQAKKKRLVGIEAIKFHPKGFSNNSRGVSQSHILAARAVASILRSSIGPCGMDKILVSPDGDLTATNDGATILEKMDVGHPIAKLMVELSKSQDEETGDGTTGVVVLSGALLQQAEFLLERGIHPVKIADGFDQASQIVCRHLDSISEKYPAVSDNKELLIQTAMTTLNSKIASRCVRQLAEIAVDAVLSVANFETKDVNFEMIKIVTKPGGSLEDSMLVKGVIIDKDFSHDQMKREVKDAKIAILTCPFEPPKPKTKAKFEISTVEDYQKLFEYEQATFVEMINEVKKCGANLVCCQWGFDDEANHLLMMHGLNAVRWVGGSEIELVAIATNGRIVPRFSELTPEKLGRAGIVRSLKFGTTDASMLAVENCPDRRVVTILLRGATELIVDEVKRSLHDALCVVRNLIKDDRIVYGGGSAEISCALKLCSEAEKAEGLEQYSFRAFSQALEDIPLALAENAGLLPMQTLADLKAVHVRENKPHFGVPSLANSVGDMKAEKVFETLIGKKQQVMLATQVARMILRIDDVRSMSDNSSYPEIE</sequence>
<reference evidence="10 11" key="1">
    <citation type="submission" date="2015-05" db="EMBL/GenBank/DDBJ databases">
        <title>Evolution of Trichinella species and genotypes.</title>
        <authorList>
            <person name="Korhonen P.K."/>
            <person name="Edoardo P."/>
            <person name="Giuseppe L.R."/>
            <person name="Gasser R.B."/>
        </authorList>
    </citation>
    <scope>NUCLEOTIDE SEQUENCE [LARGE SCALE GENOMIC DNA]</scope>
    <source>
        <strain evidence="10">ISS10</strain>
    </source>
</reference>
<keyword evidence="3" id="KW-0963">Cytoplasm</keyword>
<dbReference type="PROSITE" id="PS00995">
    <property type="entry name" value="TCP1_3"/>
    <property type="match status" value="2"/>
</dbReference>
<organism evidence="10 11">
    <name type="scientific">Trichinella nativa</name>
    <dbReference type="NCBI Taxonomy" id="6335"/>
    <lineage>
        <taxon>Eukaryota</taxon>
        <taxon>Metazoa</taxon>
        <taxon>Ecdysozoa</taxon>
        <taxon>Nematoda</taxon>
        <taxon>Enoplea</taxon>
        <taxon>Dorylaimia</taxon>
        <taxon>Trichinellida</taxon>
        <taxon>Trichinellidae</taxon>
        <taxon>Trichinella</taxon>
    </lineage>
</organism>
<dbReference type="GO" id="GO:0140662">
    <property type="term" value="F:ATP-dependent protein folding chaperone"/>
    <property type="evidence" value="ECO:0007669"/>
    <property type="project" value="InterPro"/>
</dbReference>
<dbReference type="InterPro" id="IPR027410">
    <property type="entry name" value="TCP-1-like_intermed_sf"/>
</dbReference>
<dbReference type="FunFam" id="3.50.7.10:FF:000003">
    <property type="entry name" value="T-complex protein 1 subunit epsilon"/>
    <property type="match status" value="2"/>
</dbReference>
<dbReference type="InterPro" id="IPR027409">
    <property type="entry name" value="GroEL-like_apical_dom_sf"/>
</dbReference>
<dbReference type="NCBIfam" id="NF041082">
    <property type="entry name" value="thermosome_alpha"/>
    <property type="match status" value="2"/>
</dbReference>
<evidence type="ECO:0000256" key="5">
    <source>
        <dbReference type="ARBA" id="ARBA00022840"/>
    </source>
</evidence>
<name>A0A0V1KLD9_9BILA</name>
<dbReference type="CDD" id="cd03339">
    <property type="entry name" value="TCP1_epsilon"/>
    <property type="match status" value="2"/>
</dbReference>
<dbReference type="InterPro" id="IPR053374">
    <property type="entry name" value="TCP-1_chaperonin"/>
</dbReference>
<evidence type="ECO:0000313" key="11">
    <source>
        <dbReference type="Proteomes" id="UP000054721"/>
    </source>
</evidence>
<dbReference type="NCBIfam" id="NF041083">
    <property type="entry name" value="thermosome_beta"/>
    <property type="match status" value="2"/>
</dbReference>
<proteinExistence type="inferred from homology"/>
<dbReference type="OrthoDB" id="10248520at2759"/>
<comment type="subcellular location">
    <subcellularLocation>
        <location evidence="1">Cytoplasm</location>
    </subcellularLocation>
</comment>
<dbReference type="GO" id="GO:0005524">
    <property type="term" value="F:ATP binding"/>
    <property type="evidence" value="ECO:0007669"/>
    <property type="project" value="UniProtKB-KW"/>
</dbReference>
<dbReference type="GO" id="GO:0016887">
    <property type="term" value="F:ATP hydrolysis activity"/>
    <property type="evidence" value="ECO:0007669"/>
    <property type="project" value="InterPro"/>
</dbReference>
<dbReference type="AlphaFoldDB" id="A0A0V1KLD9"/>
<dbReference type="InterPro" id="IPR002423">
    <property type="entry name" value="Cpn60/GroEL/TCP-1"/>
</dbReference>
<comment type="similarity">
    <text evidence="2 9">Belongs to the TCP-1 chaperonin family.</text>
</comment>
<dbReference type="InterPro" id="IPR017998">
    <property type="entry name" value="Chaperone_TCP-1"/>
</dbReference>
<comment type="caution">
    <text evidence="10">The sequence shown here is derived from an EMBL/GenBank/DDBJ whole genome shotgun (WGS) entry which is preliminary data.</text>
</comment>
<dbReference type="GO" id="GO:0005832">
    <property type="term" value="C:chaperonin-containing T-complex"/>
    <property type="evidence" value="ECO:0007669"/>
    <property type="project" value="UniProtKB-ARBA"/>
</dbReference>
<dbReference type="EMBL" id="JYDW01000455">
    <property type="protein sequence ID" value="KRZ48169.1"/>
    <property type="molecule type" value="Genomic_DNA"/>
</dbReference>
<keyword evidence="5 9" id="KW-0067">ATP-binding</keyword>
<dbReference type="NCBIfam" id="TIGR02343">
    <property type="entry name" value="chap_CCT_epsi"/>
    <property type="match status" value="2"/>
</dbReference>
<evidence type="ECO:0000256" key="4">
    <source>
        <dbReference type="ARBA" id="ARBA00022741"/>
    </source>
</evidence>
<accession>A0A0V1KLD9</accession>
<protein>
    <recommendedName>
        <fullName evidence="7">T-complex protein 1 subunit epsilon</fullName>
    </recommendedName>
    <alternativeName>
        <fullName evidence="8">CCT-epsilon</fullName>
    </alternativeName>
</protein>